<sequence>MASGLLPFRPLTIVRASISADDRKPEAKKSSSYHWWAPLFGVSSEPDYLQSDYKKSNPDPIEARSRFTPGSFTEEKAKQLRRMTTNTSSHDMYHSAIASRLASDFADRRTT</sequence>
<organism evidence="2 3">
    <name type="scientific">Olea europaea subsp. europaea</name>
    <dbReference type="NCBI Taxonomy" id="158383"/>
    <lineage>
        <taxon>Eukaryota</taxon>
        <taxon>Viridiplantae</taxon>
        <taxon>Streptophyta</taxon>
        <taxon>Embryophyta</taxon>
        <taxon>Tracheophyta</taxon>
        <taxon>Spermatophyta</taxon>
        <taxon>Magnoliopsida</taxon>
        <taxon>eudicotyledons</taxon>
        <taxon>Gunneridae</taxon>
        <taxon>Pentapetalae</taxon>
        <taxon>asterids</taxon>
        <taxon>lamiids</taxon>
        <taxon>Lamiales</taxon>
        <taxon>Oleaceae</taxon>
        <taxon>Oleeae</taxon>
        <taxon>Olea</taxon>
    </lineage>
</organism>
<comment type="caution">
    <text evidence="2">The sequence shown here is derived from an EMBL/GenBank/DDBJ whole genome shotgun (WGS) entry which is preliminary data.</text>
</comment>
<dbReference type="PANTHER" id="PTHR34198">
    <property type="entry name" value="OS01G0175100 PROTEIN"/>
    <property type="match status" value="1"/>
</dbReference>
<evidence type="ECO:0000256" key="1">
    <source>
        <dbReference type="SAM" id="MobiDB-lite"/>
    </source>
</evidence>
<evidence type="ECO:0000313" key="2">
    <source>
        <dbReference type="EMBL" id="CAA2976163.1"/>
    </source>
</evidence>
<protein>
    <submittedName>
        <fullName evidence="2">Uncharacterized protein</fullName>
    </submittedName>
</protein>
<evidence type="ECO:0000313" key="3">
    <source>
        <dbReference type="Proteomes" id="UP000594638"/>
    </source>
</evidence>
<name>A0A8S0RD70_OLEEU</name>
<dbReference type="EMBL" id="CACTIH010002371">
    <property type="protein sequence ID" value="CAA2976163.1"/>
    <property type="molecule type" value="Genomic_DNA"/>
</dbReference>
<gene>
    <name evidence="2" type="ORF">OLEA9_A093528</name>
</gene>
<feature type="region of interest" description="Disordered" evidence="1">
    <location>
        <begin position="51"/>
        <end position="73"/>
    </location>
</feature>
<dbReference type="Gramene" id="OE9A093528T1">
    <property type="protein sequence ID" value="OE9A093528C1"/>
    <property type="gene ID" value="OE9A093528"/>
</dbReference>
<dbReference type="OrthoDB" id="1913905at2759"/>
<proteinExistence type="predicted"/>
<dbReference type="Proteomes" id="UP000594638">
    <property type="component" value="Unassembled WGS sequence"/>
</dbReference>
<keyword evidence="3" id="KW-1185">Reference proteome</keyword>
<feature type="compositionally biased region" description="Basic and acidic residues" evidence="1">
    <location>
        <begin position="52"/>
        <end position="65"/>
    </location>
</feature>
<reference evidence="2 3" key="1">
    <citation type="submission" date="2019-12" db="EMBL/GenBank/DDBJ databases">
        <authorList>
            <person name="Alioto T."/>
            <person name="Alioto T."/>
            <person name="Gomez Garrido J."/>
        </authorList>
    </citation>
    <scope>NUCLEOTIDE SEQUENCE [LARGE SCALE GENOMIC DNA]</scope>
</reference>
<dbReference type="PANTHER" id="PTHR34198:SF24">
    <property type="entry name" value="DUF4005 DOMAIN-CONTAINING PROTEIN"/>
    <property type="match status" value="1"/>
</dbReference>
<accession>A0A8S0RD70</accession>
<dbReference type="AlphaFoldDB" id="A0A8S0RD70"/>